<dbReference type="Gene3D" id="1.10.1380.10">
    <property type="entry name" value="Neutral endopeptidase , domain2"/>
    <property type="match status" value="1"/>
</dbReference>
<dbReference type="GO" id="GO:0005886">
    <property type="term" value="C:plasma membrane"/>
    <property type="evidence" value="ECO:0007669"/>
    <property type="project" value="TreeGrafter"/>
</dbReference>
<keyword evidence="4" id="KW-0479">Metal-binding</keyword>
<dbReference type="InterPro" id="IPR000718">
    <property type="entry name" value="Peptidase_M13"/>
</dbReference>
<evidence type="ECO:0000256" key="3">
    <source>
        <dbReference type="ARBA" id="ARBA00022670"/>
    </source>
</evidence>
<dbReference type="GO" id="GO:0046872">
    <property type="term" value="F:metal ion binding"/>
    <property type="evidence" value="ECO:0007669"/>
    <property type="project" value="UniProtKB-KW"/>
</dbReference>
<dbReference type="Proteomes" id="UP000582659">
    <property type="component" value="Unassembled WGS sequence"/>
</dbReference>
<evidence type="ECO:0000256" key="7">
    <source>
        <dbReference type="ARBA" id="ARBA00023049"/>
    </source>
</evidence>
<feature type="domain" description="Peptidase M13 C-terminal" evidence="9">
    <location>
        <begin position="575"/>
        <end position="780"/>
    </location>
</feature>
<evidence type="ECO:0000259" key="9">
    <source>
        <dbReference type="Pfam" id="PF01431"/>
    </source>
</evidence>
<keyword evidence="5" id="KW-0378">Hydrolase</keyword>
<evidence type="ECO:0000313" key="12">
    <source>
        <dbReference type="Proteomes" id="UP000659654"/>
    </source>
</evidence>
<comment type="cofactor">
    <cofactor evidence="1">
        <name>Zn(2+)</name>
        <dbReference type="ChEBI" id="CHEBI:29105"/>
    </cofactor>
</comment>
<dbReference type="PANTHER" id="PTHR11733:SF240">
    <property type="entry name" value="GH14155P-RELATED"/>
    <property type="match status" value="1"/>
</dbReference>
<proteinExistence type="inferred from homology"/>
<dbReference type="InterPro" id="IPR018497">
    <property type="entry name" value="Peptidase_M13_C"/>
</dbReference>
<evidence type="ECO:0000313" key="11">
    <source>
        <dbReference type="EMBL" id="CAD5230590.1"/>
    </source>
</evidence>
<dbReference type="GO" id="GO:0016485">
    <property type="term" value="P:protein processing"/>
    <property type="evidence" value="ECO:0007669"/>
    <property type="project" value="TreeGrafter"/>
</dbReference>
<dbReference type="OrthoDB" id="6475849at2759"/>
<evidence type="ECO:0000256" key="2">
    <source>
        <dbReference type="ARBA" id="ARBA00007357"/>
    </source>
</evidence>
<keyword evidence="3" id="KW-0645">Protease</keyword>
<dbReference type="Pfam" id="PF01431">
    <property type="entry name" value="Peptidase_M13"/>
    <property type="match status" value="1"/>
</dbReference>
<feature type="region of interest" description="Disordered" evidence="8">
    <location>
        <begin position="45"/>
        <end position="65"/>
    </location>
</feature>
<name>A0A7I8XLX9_BURXY</name>
<comment type="caution">
    <text evidence="11">The sequence shown here is derived from an EMBL/GenBank/DDBJ whole genome shotgun (WGS) entry which is preliminary data.</text>
</comment>
<dbReference type="InterPro" id="IPR042089">
    <property type="entry name" value="Peptidase_M13_dom_2"/>
</dbReference>
<dbReference type="SMR" id="A0A7I8XLX9"/>
<dbReference type="InterPro" id="IPR024079">
    <property type="entry name" value="MetalloPept_cat_dom_sf"/>
</dbReference>
<dbReference type="Proteomes" id="UP000659654">
    <property type="component" value="Unassembled WGS sequence"/>
</dbReference>
<dbReference type="PRINTS" id="PR00786">
    <property type="entry name" value="NEPRILYSIN"/>
</dbReference>
<evidence type="ECO:0000256" key="8">
    <source>
        <dbReference type="SAM" id="MobiDB-lite"/>
    </source>
</evidence>
<evidence type="ECO:0000256" key="1">
    <source>
        <dbReference type="ARBA" id="ARBA00001947"/>
    </source>
</evidence>
<feature type="domain" description="Peptidase M13 N-terminal" evidence="10">
    <location>
        <begin position="100"/>
        <end position="514"/>
    </location>
</feature>
<dbReference type="GO" id="GO:0004222">
    <property type="term" value="F:metalloendopeptidase activity"/>
    <property type="evidence" value="ECO:0007669"/>
    <property type="project" value="InterPro"/>
</dbReference>
<keyword evidence="12" id="KW-1185">Reference proteome</keyword>
<dbReference type="PROSITE" id="PS51885">
    <property type="entry name" value="NEPRILYSIN"/>
    <property type="match status" value="1"/>
</dbReference>
<sequence length="787" mass="88519">MEVKRVIPIVVASVLGVLLLITAVASVITVVKVFGIANSVDENASTTPAGITTTTAPPQPGNDTVNVNDPEVIDKSSARFPEFLAYSQWLGASMNLTREPCTDFFEYVCEGTNEDTIDDTQTRNEQLLLQVMNRQPRLPIEFYLRDLRDKCIRDIKNPNPSDFNGSKFIPHYLTFKNLVGIDFPTLIGKHAQRRPTSSEMARISAHFNNYGVNGILSTGIHATFQRSDNVITVFFGPTSQLFLLYTLYQLRYEWEQHKPALKESLMILISKVAKVLAIQVDLGLLNDDVENVLRLEKFFIDNVFTDRTDPVDYVRDYEELTPQAASKEYSIIDFDLFLSEYIKDASDQVKAHVRDPSFKILIETGSKLNKVQDFLQTSVDGRTIYNYLFIRLALNFQRMLLSVPTQITSKFRDGGLQTEKKRRLMKDNANDVQTACNSYVIGNVSLELLYDRWFIEAALPIPEDRKSKIAAISRITENIINGFAAQISQLDWTEKAKEKAIIKLKNMRRNLVYPPIVFNDTLITEAYANYKTDQSRIFSDELYAIAPTMAAAQKEALLIKERGRDEFPQVVCNANAGYLPTRNSINIFAGILQLPIFDADFPLAVLYGAVGTVIGHEIVHGFDTSGVQFDEEGYVAPWLDQESQKSFDEMKTCIIDQFNKINTSIGLPVNGSATVGENIADSGGIRAAYNGYKYHANNVGEDPRLPLLRFSQFTNDQLFFIAFSRIWCTKQQQTAARIYSDEHAPAPQRVLGTLQNTPAFKSAFNCKSGDKYAPTLHCNVYTGTEGC</sequence>
<feature type="compositionally biased region" description="Low complexity" evidence="8">
    <location>
        <begin position="46"/>
        <end position="56"/>
    </location>
</feature>
<dbReference type="Pfam" id="PF05649">
    <property type="entry name" value="Peptidase_M13_N"/>
    <property type="match status" value="1"/>
</dbReference>
<dbReference type="AlphaFoldDB" id="A0A7I8XLX9"/>
<comment type="similarity">
    <text evidence="2">Belongs to the peptidase M13 family.</text>
</comment>
<dbReference type="InterPro" id="IPR008753">
    <property type="entry name" value="Peptidase_M13_N"/>
</dbReference>
<dbReference type="CDD" id="cd08662">
    <property type="entry name" value="M13"/>
    <property type="match status" value="1"/>
</dbReference>
<dbReference type="EMBL" id="CAJFDI010000005">
    <property type="protein sequence ID" value="CAD5230590.1"/>
    <property type="molecule type" value="Genomic_DNA"/>
</dbReference>
<dbReference type="EMBL" id="CAJFCV020000005">
    <property type="protein sequence ID" value="CAG9121588.1"/>
    <property type="molecule type" value="Genomic_DNA"/>
</dbReference>
<keyword evidence="7" id="KW-0482">Metalloprotease</keyword>
<dbReference type="PANTHER" id="PTHR11733">
    <property type="entry name" value="ZINC METALLOPROTEASE FAMILY M13 NEPRILYSIN-RELATED"/>
    <property type="match status" value="1"/>
</dbReference>
<protein>
    <submittedName>
        <fullName evidence="11">(pine wood nematode) hypothetical protein</fullName>
    </submittedName>
</protein>
<evidence type="ECO:0000256" key="6">
    <source>
        <dbReference type="ARBA" id="ARBA00022833"/>
    </source>
</evidence>
<evidence type="ECO:0000256" key="5">
    <source>
        <dbReference type="ARBA" id="ARBA00022801"/>
    </source>
</evidence>
<dbReference type="Gene3D" id="3.40.390.10">
    <property type="entry name" value="Collagenase (Catalytic Domain)"/>
    <property type="match status" value="1"/>
</dbReference>
<evidence type="ECO:0000259" key="10">
    <source>
        <dbReference type="Pfam" id="PF05649"/>
    </source>
</evidence>
<evidence type="ECO:0000256" key="4">
    <source>
        <dbReference type="ARBA" id="ARBA00022723"/>
    </source>
</evidence>
<reference evidence="11" key="1">
    <citation type="submission" date="2020-09" db="EMBL/GenBank/DDBJ databases">
        <authorList>
            <person name="Kikuchi T."/>
        </authorList>
    </citation>
    <scope>NUCLEOTIDE SEQUENCE</scope>
    <source>
        <strain evidence="11">Ka4C1</strain>
    </source>
</reference>
<keyword evidence="6" id="KW-0862">Zinc</keyword>
<gene>
    <name evidence="11" type="ORF">BXYJ_LOCUS11063</name>
</gene>
<dbReference type="SUPFAM" id="SSF55486">
    <property type="entry name" value="Metalloproteases ('zincins'), catalytic domain"/>
    <property type="match status" value="1"/>
</dbReference>
<accession>A0A7I8XLX9</accession>
<organism evidence="11 12">
    <name type="scientific">Bursaphelenchus xylophilus</name>
    <name type="common">Pinewood nematode worm</name>
    <name type="synonym">Aphelenchoides xylophilus</name>
    <dbReference type="NCBI Taxonomy" id="6326"/>
    <lineage>
        <taxon>Eukaryota</taxon>
        <taxon>Metazoa</taxon>
        <taxon>Ecdysozoa</taxon>
        <taxon>Nematoda</taxon>
        <taxon>Chromadorea</taxon>
        <taxon>Rhabditida</taxon>
        <taxon>Tylenchina</taxon>
        <taxon>Tylenchomorpha</taxon>
        <taxon>Aphelenchoidea</taxon>
        <taxon>Aphelenchoididae</taxon>
        <taxon>Bursaphelenchus</taxon>
    </lineage>
</organism>